<protein>
    <submittedName>
        <fullName evidence="4">AsmA family protein</fullName>
    </submittedName>
</protein>
<evidence type="ECO:0000313" key="5">
    <source>
        <dbReference type="Proteomes" id="UP000320643"/>
    </source>
</evidence>
<reference evidence="4 5" key="1">
    <citation type="submission" date="2019-07" db="EMBL/GenBank/DDBJ databases">
        <title>Flavobacterium sp. nov., isolated from glacier ice.</title>
        <authorList>
            <person name="Liu Q."/>
            <person name="Xin Y.-H."/>
        </authorList>
    </citation>
    <scope>NUCLEOTIDE SEQUENCE [LARGE SCALE GENOMIC DNA]</scope>
    <source>
        <strain evidence="4 5">ZT4R6</strain>
    </source>
</reference>
<evidence type="ECO:0000313" key="4">
    <source>
        <dbReference type="EMBL" id="TRW21100.1"/>
    </source>
</evidence>
<proteinExistence type="predicted"/>
<gene>
    <name evidence="4" type="ORF">FMM05_20465</name>
</gene>
<feature type="domain" description="AsmA" evidence="3">
    <location>
        <begin position="11"/>
        <end position="176"/>
    </location>
</feature>
<name>A0A552USG9_9FLAO</name>
<dbReference type="Pfam" id="PF05170">
    <property type="entry name" value="AsmA"/>
    <property type="match status" value="1"/>
</dbReference>
<evidence type="ECO:0000259" key="3">
    <source>
        <dbReference type="Pfam" id="PF05170"/>
    </source>
</evidence>
<sequence length="946" mass="105305">MKVNAKKIVLKFLKWTGIFIAFILLLMFLIPLLFPGQVSEQVKKIANKSLAGELNFSKSKLSFFTHFPSLTVALDDFSLKGSAPYANDTLLAADQVAFGINLKRLIFDNEVKIDELYVSDAFINVMVNEKGEANYNVYVSEDKQPKDPNAEGPAIRLDRIDFENCHIKYNDLSAKMLVDAHGFNYVGKGDLSEDVFDLQTDANIDSIDFSYANTYYLQKKELHADLITRINTNALSFILQKNELKINKLPLEFTGVFTILADGYKIDIDAASENTTLQDLISVMPPEYLTWAEDTKIDGRADLLFRFKGRYNAANNQQPDLGFTLKVRDGGIVYKEAPAKLTDFQMDLAAFLPALDVEKLKINLKAFNFKLGDKDYFTAMLQTRGLSTMAVKAKVKGSLDLKMLDEAIGLPNMDLRGSLRADITANGDFNAEKKLFPKTKGGINLQKGWLKTDYYPNPITDITFVTNVINTNGTFQDLKVAITPASFVFEGNPVYVNATVSDFDDLFYDARIKGELNIGRIYKVFKQKGLDVTGYAKADLTLKGRQSYATTGQYSKLNNKGTIVLKDIKTTSELFPKPFFVNEGYFSFHNEKMNFDKFTAHYGKSDFAMNGYLLNTINYFLESHGTLSGNFNLKSKLINVDEFMALEEGENTDRKPEVEQVKEQNPKMSGVVAVPTNLNVSLIANADKVEYNGLVLDKLIGKVAVTKGKILLENTTFNIIDCNVGIDATYDDENAMAANFDAHFTAKDFNVKRAYNEIPLFHDLVTAAEKAEGIISVDYQIKGDLDGNMGPIYPSLKGGGTVSVRDVKVSGLKLFGGVSSKTGQKGLDNPNIKDINIKTTINNNVIYIDPFTFKVAVFRPTIKGTTSFDGLLDIKMRLGLPPGGLIGVPIVITGTHEDPKIKVFSKTGQKIEEAQYNEKTNTVIKEEKRENPAKDDSGKEVKKDKK</sequence>
<dbReference type="InterPro" id="IPR052894">
    <property type="entry name" value="AsmA-related"/>
</dbReference>
<accession>A0A552USG9</accession>
<dbReference type="InterPro" id="IPR007844">
    <property type="entry name" value="AsmA"/>
</dbReference>
<dbReference type="RefSeq" id="WP_143375293.1">
    <property type="nucleotide sequence ID" value="NZ_VJVZ01000021.1"/>
</dbReference>
<keyword evidence="5" id="KW-1185">Reference proteome</keyword>
<dbReference type="GO" id="GO:0005886">
    <property type="term" value="C:plasma membrane"/>
    <property type="evidence" value="ECO:0007669"/>
    <property type="project" value="TreeGrafter"/>
</dbReference>
<feature type="compositionally biased region" description="Basic and acidic residues" evidence="1">
    <location>
        <begin position="924"/>
        <end position="946"/>
    </location>
</feature>
<dbReference type="Proteomes" id="UP000320643">
    <property type="component" value="Unassembled WGS sequence"/>
</dbReference>
<dbReference type="OrthoDB" id="596403at2"/>
<evidence type="ECO:0000256" key="2">
    <source>
        <dbReference type="SAM" id="Phobius"/>
    </source>
</evidence>
<evidence type="ECO:0000256" key="1">
    <source>
        <dbReference type="SAM" id="MobiDB-lite"/>
    </source>
</evidence>
<feature type="region of interest" description="Disordered" evidence="1">
    <location>
        <begin position="919"/>
        <end position="946"/>
    </location>
</feature>
<dbReference type="EMBL" id="VJVZ01000021">
    <property type="protein sequence ID" value="TRW21100.1"/>
    <property type="molecule type" value="Genomic_DNA"/>
</dbReference>
<keyword evidence="2" id="KW-0472">Membrane</keyword>
<comment type="caution">
    <text evidence="4">The sequence shown here is derived from an EMBL/GenBank/DDBJ whole genome shotgun (WGS) entry which is preliminary data.</text>
</comment>
<dbReference type="GO" id="GO:0090313">
    <property type="term" value="P:regulation of protein targeting to membrane"/>
    <property type="evidence" value="ECO:0007669"/>
    <property type="project" value="TreeGrafter"/>
</dbReference>
<dbReference type="AlphaFoldDB" id="A0A552USG9"/>
<dbReference type="PANTHER" id="PTHR30441">
    <property type="entry name" value="DUF748 DOMAIN-CONTAINING PROTEIN"/>
    <property type="match status" value="1"/>
</dbReference>
<dbReference type="PANTHER" id="PTHR30441:SF8">
    <property type="entry name" value="DUF748 DOMAIN-CONTAINING PROTEIN"/>
    <property type="match status" value="1"/>
</dbReference>
<keyword evidence="2" id="KW-1133">Transmembrane helix</keyword>
<organism evidence="4 5">
    <name type="scientific">Flavobacterium zepuense</name>
    <dbReference type="NCBI Taxonomy" id="2593302"/>
    <lineage>
        <taxon>Bacteria</taxon>
        <taxon>Pseudomonadati</taxon>
        <taxon>Bacteroidota</taxon>
        <taxon>Flavobacteriia</taxon>
        <taxon>Flavobacteriales</taxon>
        <taxon>Flavobacteriaceae</taxon>
        <taxon>Flavobacterium</taxon>
    </lineage>
</organism>
<keyword evidence="2" id="KW-0812">Transmembrane</keyword>
<feature type="transmembrane region" description="Helical" evidence="2">
    <location>
        <begin position="12"/>
        <end position="34"/>
    </location>
</feature>